<dbReference type="AlphaFoldDB" id="X1NGC5"/>
<comment type="caution">
    <text evidence="2">The sequence shown here is derived from an EMBL/GenBank/DDBJ whole genome shotgun (WGS) entry which is preliminary data.</text>
</comment>
<feature type="domain" description="RmlD-like substrate binding" evidence="1">
    <location>
        <begin position="3"/>
        <end position="195"/>
    </location>
</feature>
<dbReference type="GO" id="GO:0019305">
    <property type="term" value="P:dTDP-rhamnose biosynthetic process"/>
    <property type="evidence" value="ECO:0007669"/>
    <property type="project" value="TreeGrafter"/>
</dbReference>
<dbReference type="EMBL" id="BARV01029272">
    <property type="protein sequence ID" value="GAI43067.1"/>
    <property type="molecule type" value="Genomic_DNA"/>
</dbReference>
<feature type="non-terminal residue" evidence="2">
    <location>
        <position position="1"/>
    </location>
</feature>
<dbReference type="GO" id="GO:0008831">
    <property type="term" value="F:dTDP-4-dehydrorhamnose reductase activity"/>
    <property type="evidence" value="ECO:0007669"/>
    <property type="project" value="TreeGrafter"/>
</dbReference>
<evidence type="ECO:0000259" key="1">
    <source>
        <dbReference type="Pfam" id="PF04321"/>
    </source>
</evidence>
<dbReference type="SUPFAM" id="SSF51735">
    <property type="entry name" value="NAD(P)-binding Rossmann-fold domains"/>
    <property type="match status" value="1"/>
</dbReference>
<name>X1NGC5_9ZZZZ</name>
<dbReference type="GO" id="GO:0005829">
    <property type="term" value="C:cytosol"/>
    <property type="evidence" value="ECO:0007669"/>
    <property type="project" value="TreeGrafter"/>
</dbReference>
<organism evidence="2">
    <name type="scientific">marine sediment metagenome</name>
    <dbReference type="NCBI Taxonomy" id="412755"/>
    <lineage>
        <taxon>unclassified sequences</taxon>
        <taxon>metagenomes</taxon>
        <taxon>ecological metagenomes</taxon>
    </lineage>
</organism>
<dbReference type="PANTHER" id="PTHR10491:SF4">
    <property type="entry name" value="METHIONINE ADENOSYLTRANSFERASE 2 SUBUNIT BETA"/>
    <property type="match status" value="1"/>
</dbReference>
<reference evidence="2" key="1">
    <citation type="journal article" date="2014" name="Front. Microbiol.">
        <title>High frequency of phylogenetically diverse reductive dehalogenase-homologous genes in deep subseafloor sedimentary metagenomes.</title>
        <authorList>
            <person name="Kawai M."/>
            <person name="Futagami T."/>
            <person name="Toyoda A."/>
            <person name="Takaki Y."/>
            <person name="Nishi S."/>
            <person name="Hori S."/>
            <person name="Arai W."/>
            <person name="Tsubouchi T."/>
            <person name="Morono Y."/>
            <person name="Uchiyama I."/>
            <person name="Ito T."/>
            <person name="Fujiyama A."/>
            <person name="Inagaki F."/>
            <person name="Takami H."/>
        </authorList>
    </citation>
    <scope>NUCLEOTIDE SEQUENCE</scope>
    <source>
        <strain evidence="2">Expedition CK06-06</strain>
    </source>
</reference>
<protein>
    <recommendedName>
        <fullName evidence="1">RmlD-like substrate binding domain-containing protein</fullName>
    </recommendedName>
</protein>
<proteinExistence type="predicted"/>
<sequence>IQAITINALFPHKLAYICKNNSSKLIHFSTDCVFDGKKGGYIESDQSNAVDLYGRTKFLGEVNYNNCITLRTSLIGHELKSKHGLVEWFISQESVVKGFTNAVFSGFPTIEIANIIKRFILPEKNLKGLFHLSSKPISKYDLLKLISDVYNKKIEIIPYEDYYIDRSLDSTKFKKLTGYRSPEWVTLIKEMYKNFKNSKIYHGGKI</sequence>
<dbReference type="Gene3D" id="3.40.50.720">
    <property type="entry name" value="NAD(P)-binding Rossmann-like Domain"/>
    <property type="match status" value="1"/>
</dbReference>
<accession>X1NGC5</accession>
<evidence type="ECO:0000313" key="2">
    <source>
        <dbReference type="EMBL" id="GAI43067.1"/>
    </source>
</evidence>
<dbReference type="CDD" id="cd05254">
    <property type="entry name" value="dTDP_HR_like_SDR_e"/>
    <property type="match status" value="1"/>
</dbReference>
<dbReference type="PANTHER" id="PTHR10491">
    <property type="entry name" value="DTDP-4-DEHYDRORHAMNOSE REDUCTASE"/>
    <property type="match status" value="1"/>
</dbReference>
<dbReference type="InterPro" id="IPR036291">
    <property type="entry name" value="NAD(P)-bd_dom_sf"/>
</dbReference>
<dbReference type="InterPro" id="IPR005913">
    <property type="entry name" value="dTDP_dehydrorham_reduct"/>
</dbReference>
<dbReference type="InterPro" id="IPR029903">
    <property type="entry name" value="RmlD-like-bd"/>
</dbReference>
<dbReference type="Pfam" id="PF04321">
    <property type="entry name" value="RmlD_sub_bind"/>
    <property type="match status" value="1"/>
</dbReference>
<gene>
    <name evidence="2" type="ORF">S06H3_46707</name>
</gene>